<dbReference type="InterPro" id="IPR019089">
    <property type="entry name" value="Cas_GSU0054"/>
</dbReference>
<dbReference type="Pfam" id="PF09609">
    <property type="entry name" value="Cas_GSU0054"/>
    <property type="match status" value="1"/>
</dbReference>
<reference evidence="3" key="1">
    <citation type="journal article" date="2019" name="Int. J. Syst. Evol. Microbiol.">
        <title>The Global Catalogue of Microorganisms (GCM) 10K type strain sequencing project: providing services to taxonomists for standard genome sequencing and annotation.</title>
        <authorList>
            <consortium name="The Broad Institute Genomics Platform"/>
            <consortium name="The Broad Institute Genome Sequencing Center for Infectious Disease"/>
            <person name="Wu L."/>
            <person name="Ma J."/>
        </authorList>
    </citation>
    <scope>NUCLEOTIDE SEQUENCE [LARGE SCALE GENOMIC DNA]</scope>
    <source>
        <strain evidence="3">CGMCC 1.16275</strain>
    </source>
</reference>
<name>A0ABW2KTJ2_9PROT</name>
<feature type="region of interest" description="Disordered" evidence="1">
    <location>
        <begin position="169"/>
        <end position="195"/>
    </location>
</feature>
<dbReference type="RefSeq" id="WP_377357166.1">
    <property type="nucleotide sequence ID" value="NZ_JBHTCM010000006.1"/>
</dbReference>
<organism evidence="2 3">
    <name type="scientific">Rhodocista pekingensis</name>
    <dbReference type="NCBI Taxonomy" id="201185"/>
    <lineage>
        <taxon>Bacteria</taxon>
        <taxon>Pseudomonadati</taxon>
        <taxon>Pseudomonadota</taxon>
        <taxon>Alphaproteobacteria</taxon>
        <taxon>Rhodospirillales</taxon>
        <taxon>Azospirillaceae</taxon>
        <taxon>Rhodocista</taxon>
    </lineage>
</organism>
<sequence>MADRALLIEVTLLDARYHGVGDWPPAPWRLFQALVAGAYGGRWAAEGGTDKDQALQWLETLHPPHIATAPAFRGSETVHYVPNNSLDAKGGDPDRVAELRVPKRVRPTLLDGEPRLLYAWAYDRAHEGLARTVADLADRLHTLGRGIDPAFARAELLDWHEAEERLRAHGGTIARPSNRPGHPDRDPGCPEPGSLISLKQRFTATRRQYQPGKEGRTLTLNFTRPPKPAFRTVAYDRPPAHTLYELRQEDGRFHPWPLWRAVELTTRLRDLAAAVLTRRLPERAAQIDRFLVGREAGPADKDRRVRLIPLPSIGTPHTDASIRRLLLEIPPDCPLPREEVVSVFSGLDLRLDPGTGEIADGPEPTLVASSDLGMAGQYGVGSAGERHWHSITPLALPATRRRLDPDRLRDADERVRAVELKTGQERQDEEDRARAAVLEACRHAGLAPRTVLSIRLQREPFFVKGEGAERFADARFSRHRLWHVAISFAEPVAGPLLLGDGRWLGLGLMAPDTGAAVQADALSYGLSPDARPPLAEREAVTRAVRAALMSLARTPDGGVLPLFSGHLDGPGPARPGEHRHVYVAVLDTDGDGRLDQVQVIAPWRVDRTYQPEGRDRGDFVRITNQLRQVRADAAGLLSLSPPQALPAERGRIWTSLTRYRPTRHPDTGADKAAFIADDVRRELHRRGLPAPTAIEVSDSQVGPRKGLCARVTLHFAQTVTGPVLLGRDAHRGGGRFRIDDRAHIITKG</sequence>
<keyword evidence="3" id="KW-1185">Reference proteome</keyword>
<dbReference type="EMBL" id="JBHTCM010000006">
    <property type="protein sequence ID" value="MFC7332636.1"/>
    <property type="molecule type" value="Genomic_DNA"/>
</dbReference>
<evidence type="ECO:0000313" key="2">
    <source>
        <dbReference type="EMBL" id="MFC7332636.1"/>
    </source>
</evidence>
<comment type="caution">
    <text evidence="2">The sequence shown here is derived from an EMBL/GenBank/DDBJ whole genome shotgun (WGS) entry which is preliminary data.</text>
</comment>
<dbReference type="Proteomes" id="UP001596456">
    <property type="component" value="Unassembled WGS sequence"/>
</dbReference>
<proteinExistence type="predicted"/>
<gene>
    <name evidence="2" type="primary">csb2</name>
    <name evidence="2" type="ORF">ACFQPS_05635</name>
</gene>
<dbReference type="NCBIfam" id="TIGR02165">
    <property type="entry name" value="cas5_6_GSU0054"/>
    <property type="match status" value="1"/>
</dbReference>
<evidence type="ECO:0000313" key="3">
    <source>
        <dbReference type="Proteomes" id="UP001596456"/>
    </source>
</evidence>
<protein>
    <submittedName>
        <fullName evidence="2">Type I-U CRISPR-associated protein Csb2</fullName>
    </submittedName>
</protein>
<accession>A0ABW2KTJ2</accession>
<evidence type="ECO:0000256" key="1">
    <source>
        <dbReference type="SAM" id="MobiDB-lite"/>
    </source>
</evidence>